<dbReference type="EMBL" id="HBUF01258658">
    <property type="protein sequence ID" value="CAG6682280.1"/>
    <property type="molecule type" value="Transcribed_RNA"/>
</dbReference>
<protein>
    <submittedName>
        <fullName evidence="1">Uncharacterized protein</fullName>
    </submittedName>
</protein>
<reference evidence="1" key="1">
    <citation type="submission" date="2021-05" db="EMBL/GenBank/DDBJ databases">
        <authorList>
            <person name="Alioto T."/>
            <person name="Alioto T."/>
            <person name="Gomez Garrido J."/>
        </authorList>
    </citation>
    <scope>NUCLEOTIDE SEQUENCE</scope>
</reference>
<proteinExistence type="predicted"/>
<name>A0A8D8X5F2_9HEMI</name>
<evidence type="ECO:0000313" key="1">
    <source>
        <dbReference type="EMBL" id="CAG6682280.1"/>
    </source>
</evidence>
<organism evidence="1">
    <name type="scientific">Cacopsylla melanoneura</name>
    <dbReference type="NCBI Taxonomy" id="428564"/>
    <lineage>
        <taxon>Eukaryota</taxon>
        <taxon>Metazoa</taxon>
        <taxon>Ecdysozoa</taxon>
        <taxon>Arthropoda</taxon>
        <taxon>Hexapoda</taxon>
        <taxon>Insecta</taxon>
        <taxon>Pterygota</taxon>
        <taxon>Neoptera</taxon>
        <taxon>Paraneoptera</taxon>
        <taxon>Hemiptera</taxon>
        <taxon>Sternorrhyncha</taxon>
        <taxon>Psylloidea</taxon>
        <taxon>Psyllidae</taxon>
        <taxon>Psyllinae</taxon>
        <taxon>Cacopsylla</taxon>
    </lineage>
</organism>
<dbReference type="EMBL" id="HBUF01258659">
    <property type="protein sequence ID" value="CAG6682282.1"/>
    <property type="molecule type" value="Transcribed_RNA"/>
</dbReference>
<dbReference type="AlphaFoldDB" id="A0A8D8X5F2"/>
<dbReference type="EMBL" id="HBUF01258660">
    <property type="protein sequence ID" value="CAG6682284.1"/>
    <property type="molecule type" value="Transcribed_RNA"/>
</dbReference>
<sequence>MVPLNLHLKTKINPMQQNQKENYLNQRLNQLLQQKNQTKVSLKPIIRLELLQKIKISLRPLQKRLVNYLNLRLNPILRCRNQRKTVNQKQQAKIHPILQKRMLLPHQSQKLLQHKINLSPTQIKQKQETYTLFEKLGQPNRINYHPKKQQNPSHEILPELSLFKTKTILLPIIRNQTTKGNFLQNLKSFGSGVLEIR</sequence>
<accession>A0A8D8X5F2</accession>